<sequence length="317" mass="35484">MTLRTAGIHHITAYAQDPQKNVDFYTGVLGLRMVKKTVNYDAPEIYHFYFGDEGGQPGTIITFFPSSASRRGLRGGGQAGYTTFAVPVGALPYWEQRLRSFGVPVMKAFRFNEQYLQFSDRDGLSLELVERESGPNNGWSVDDITPDTAIKGFGGAVLFSSKWEETKKALENVMGLTYIGEDVNYARFQAAGPFGNVIDLPMRDIPSGAGGAGTTHHIAWRAQDDEEHGKWHEWVKEQGFHPTNIKNRNYFKALYFRERGGILFEIATDPPGFTVDEDLDSLGEQLKLPAWFEPERARIEQGLEPIQAKHTGEGQLK</sequence>
<dbReference type="Pfam" id="PF00903">
    <property type="entry name" value="Glyoxalase"/>
    <property type="match status" value="2"/>
</dbReference>
<dbReference type="Gene3D" id="3.10.180.10">
    <property type="entry name" value="2,3-Dihydroxybiphenyl 1,2-Dioxygenase, domain 1"/>
    <property type="match status" value="2"/>
</dbReference>
<dbReference type="PANTHER" id="PTHR36110">
    <property type="entry name" value="RING-CLEAVING DIOXYGENASE MHQE-RELATED"/>
    <property type="match status" value="1"/>
</dbReference>
<evidence type="ECO:0000313" key="2">
    <source>
        <dbReference type="EMBL" id="AYB42060.1"/>
    </source>
</evidence>
<dbReference type="RefSeq" id="WP_119846287.1">
    <property type="nucleotide sequence ID" value="NZ_CP032412.1"/>
</dbReference>
<dbReference type="Proteomes" id="UP000266552">
    <property type="component" value="Chromosome"/>
</dbReference>
<proteinExistence type="predicted"/>
<evidence type="ECO:0000313" key="3">
    <source>
        <dbReference type="Proteomes" id="UP000266552"/>
    </source>
</evidence>
<dbReference type="InterPro" id="IPR004360">
    <property type="entry name" value="Glyas_Fos-R_dOase_dom"/>
</dbReference>
<keyword evidence="2" id="KW-0223">Dioxygenase</keyword>
<gene>
    <name evidence="2" type="ORF">D5F53_01615</name>
</gene>
<keyword evidence="2" id="KW-0560">Oxidoreductase</keyword>
<dbReference type="PANTHER" id="PTHR36110:SF2">
    <property type="entry name" value="RING-CLEAVING DIOXYGENASE MHQE-RELATED"/>
    <property type="match status" value="1"/>
</dbReference>
<dbReference type="InterPro" id="IPR037523">
    <property type="entry name" value="VOC_core"/>
</dbReference>
<dbReference type="PROSITE" id="PS51819">
    <property type="entry name" value="VOC"/>
    <property type="match status" value="2"/>
</dbReference>
<reference evidence="2 3" key="1">
    <citation type="submission" date="2018-09" db="EMBL/GenBank/DDBJ databases">
        <title>Genome Sequence of Paenibacillus lautus Strain E7593-69, Azo Dye-Degrading Bacteria, Isolated from Commercial Tattoo Inks.</title>
        <authorList>
            <person name="Nho S.W."/>
            <person name="Kim S.-J."/>
            <person name="Kweon O."/>
            <person name="Cerniglia C.E."/>
        </authorList>
    </citation>
    <scope>NUCLEOTIDE SEQUENCE [LARGE SCALE GENOMIC DNA]</scope>
    <source>
        <strain evidence="2 3">E7593-69</strain>
    </source>
</reference>
<accession>A0A385TBZ2</accession>
<organism evidence="2 3">
    <name type="scientific">Paenibacillus lautus</name>
    <name type="common">Bacillus lautus</name>
    <dbReference type="NCBI Taxonomy" id="1401"/>
    <lineage>
        <taxon>Bacteria</taxon>
        <taxon>Bacillati</taxon>
        <taxon>Bacillota</taxon>
        <taxon>Bacilli</taxon>
        <taxon>Bacillales</taxon>
        <taxon>Paenibacillaceae</taxon>
        <taxon>Paenibacillus</taxon>
    </lineage>
</organism>
<dbReference type="InterPro" id="IPR029068">
    <property type="entry name" value="Glyas_Bleomycin-R_OHBP_Dase"/>
</dbReference>
<dbReference type="InterPro" id="IPR052537">
    <property type="entry name" value="Extradiol_RC_dioxygenase"/>
</dbReference>
<feature type="domain" description="VOC" evidence="1">
    <location>
        <begin position="7"/>
        <end position="131"/>
    </location>
</feature>
<dbReference type="CDD" id="cd08347">
    <property type="entry name" value="PcpA_C_like"/>
    <property type="match status" value="1"/>
</dbReference>
<dbReference type="EMBL" id="CP032412">
    <property type="protein sequence ID" value="AYB42060.1"/>
    <property type="molecule type" value="Genomic_DNA"/>
</dbReference>
<protein>
    <submittedName>
        <fullName evidence="2">Ring-cleaving dioxygenase</fullName>
    </submittedName>
</protein>
<dbReference type="AlphaFoldDB" id="A0A385TBZ2"/>
<dbReference type="SUPFAM" id="SSF54593">
    <property type="entry name" value="Glyoxalase/Bleomycin resistance protein/Dihydroxybiphenyl dioxygenase"/>
    <property type="match status" value="1"/>
</dbReference>
<dbReference type="KEGG" id="plw:D5F53_01615"/>
<name>A0A385TBZ2_PAELA</name>
<dbReference type="GO" id="GO:0051213">
    <property type="term" value="F:dioxygenase activity"/>
    <property type="evidence" value="ECO:0007669"/>
    <property type="project" value="UniProtKB-KW"/>
</dbReference>
<feature type="domain" description="VOC" evidence="1">
    <location>
        <begin position="152"/>
        <end position="269"/>
    </location>
</feature>
<keyword evidence="3" id="KW-1185">Reference proteome</keyword>
<evidence type="ECO:0000259" key="1">
    <source>
        <dbReference type="PROSITE" id="PS51819"/>
    </source>
</evidence>